<evidence type="ECO:0000256" key="1">
    <source>
        <dbReference type="ARBA" id="ARBA00022475"/>
    </source>
</evidence>
<keyword evidence="3 5" id="KW-1133">Transmembrane helix</keyword>
<evidence type="ECO:0000256" key="4">
    <source>
        <dbReference type="ARBA" id="ARBA00023136"/>
    </source>
</evidence>
<comment type="caution">
    <text evidence="6">The sequence shown here is derived from an EMBL/GenBank/DDBJ whole genome shotgun (WGS) entry which is preliminary data.</text>
</comment>
<evidence type="ECO:0000256" key="5">
    <source>
        <dbReference type="SAM" id="Phobius"/>
    </source>
</evidence>
<organism evidence="6 7">
    <name type="scientific">Anaerotruncus massiliensis</name>
    <name type="common">ex Liu et al. 2021</name>
    <dbReference type="NCBI Taxonomy" id="2321404"/>
    <lineage>
        <taxon>Bacteria</taxon>
        <taxon>Bacillati</taxon>
        <taxon>Bacillota</taxon>
        <taxon>Clostridia</taxon>
        <taxon>Eubacteriales</taxon>
        <taxon>Oscillospiraceae</taxon>
        <taxon>Anaerotruncus</taxon>
    </lineage>
</organism>
<proteinExistence type="predicted"/>
<gene>
    <name evidence="6" type="ORF">D4A47_12920</name>
</gene>
<feature type="transmembrane region" description="Helical" evidence="5">
    <location>
        <begin position="35"/>
        <end position="59"/>
    </location>
</feature>
<keyword evidence="1" id="KW-1003">Cell membrane</keyword>
<evidence type="ECO:0000313" key="6">
    <source>
        <dbReference type="EMBL" id="RLL07730.1"/>
    </source>
</evidence>
<evidence type="ECO:0000256" key="2">
    <source>
        <dbReference type="ARBA" id="ARBA00022692"/>
    </source>
</evidence>
<protein>
    <recommendedName>
        <fullName evidence="8">Sporulation membrane protein YtaF</fullName>
    </recommendedName>
</protein>
<feature type="transmembrane region" description="Helical" evidence="5">
    <location>
        <begin position="66"/>
        <end position="85"/>
    </location>
</feature>
<keyword evidence="4 5" id="KW-0472">Membrane</keyword>
<feature type="transmembrane region" description="Helical" evidence="5">
    <location>
        <begin position="191"/>
        <end position="209"/>
    </location>
</feature>
<accession>A0A498CX84</accession>
<evidence type="ECO:0000313" key="7">
    <source>
        <dbReference type="Proteomes" id="UP000276301"/>
    </source>
</evidence>
<dbReference type="PANTHER" id="PTHR35529:SF2">
    <property type="entry name" value="SPORULATION PROTEIN YTAF-RELATED"/>
    <property type="match status" value="1"/>
</dbReference>
<reference evidence="6 7" key="1">
    <citation type="submission" date="2018-10" db="EMBL/GenBank/DDBJ databases">
        <title>Anaerotruncus faecis sp. nov., isolated from human feces.</title>
        <authorList>
            <person name="Wang Y.-J."/>
        </authorList>
    </citation>
    <scope>NUCLEOTIDE SEQUENCE [LARGE SCALE GENOMIC DNA]</scope>
    <source>
        <strain evidence="6 7">22A2-44</strain>
    </source>
</reference>
<keyword evidence="2 5" id="KW-0812">Transmembrane</keyword>
<dbReference type="AlphaFoldDB" id="A0A498CX84"/>
<dbReference type="PANTHER" id="PTHR35529">
    <property type="entry name" value="MANGANESE EFFLUX PUMP MNTP-RELATED"/>
    <property type="match status" value="1"/>
</dbReference>
<evidence type="ECO:0008006" key="8">
    <source>
        <dbReference type="Google" id="ProtNLM"/>
    </source>
</evidence>
<dbReference type="EMBL" id="RCHT01000042">
    <property type="protein sequence ID" value="RLL07730.1"/>
    <property type="molecule type" value="Genomic_DNA"/>
</dbReference>
<dbReference type="Pfam" id="PF02659">
    <property type="entry name" value="Mntp"/>
    <property type="match status" value="1"/>
</dbReference>
<dbReference type="InterPro" id="IPR003810">
    <property type="entry name" value="Mntp/YtaF"/>
</dbReference>
<dbReference type="RefSeq" id="WP_121587594.1">
    <property type="nucleotide sequence ID" value="NZ_RCHT01000042.1"/>
</dbReference>
<sequence length="210" mass="20705">MLFVFVTALALSADGFAAGASFGLRGVKIGAAAKTAIALLSTGFALAAVTAGGALGAFLPPSAGRWIGAGILILLGAGAAVRSLLPAREASRAPEKPPLQKRFHALGLTILVVREPSAGDLDNSGSIDLGEALLLGFSLSVDMLGAGIGLALAGAGSLWLPLAVGVTQTACLALGEAVGKRLSRLPVPKRALGVLSGLLLAALGAARLVV</sequence>
<evidence type="ECO:0000256" key="3">
    <source>
        <dbReference type="ARBA" id="ARBA00022989"/>
    </source>
</evidence>
<name>A0A498CX84_9FIRM</name>
<dbReference type="Proteomes" id="UP000276301">
    <property type="component" value="Unassembled WGS sequence"/>
</dbReference>
<keyword evidence="7" id="KW-1185">Reference proteome</keyword>